<sequence length="477" mass="51181">MASSLANEQEDSECEIVKVAPSPKRQTSSMPVAANSDADDESPEHPKPRTSRKIATPRKKQDALSNLAGNHRAPVAPPATPTRNQSQVSQGEAIDLTQDPTSDDSSAEETPATQPLAAQSLPAQRDSCSTQSSQAVGPESSTRPGSVREHAPSPEEGSQSDNQPLTPPPPSDDLTGPLMSFLDQRLASIVEEREPAPESRDDVPHSTAPQYPYDDTELVQVKLESHDDMRSTGQETSSNPRITSSIKKSMSSSGDDNGDSSVESSSDEMPGLSDNDLPQSTHEHYLGHNDFKDAPLIREETTAESASSPVSYQISSDGSEDLRSSPPASYELPLLDDNSPKPIKAEPETGPDDESDFDDLKDDLPRSVSNFRERLALSSSYVLKPVYSGDQLDPYSEPGTPGSFRPHHRDSLLGLRSILKVSKTQSGCEGGKETVLSPFANISPLSGAEHALSSPSERVQHSKEQAKTIRPSASKVS</sequence>
<protein>
    <submittedName>
        <fullName evidence="1">Uncharacterized protein</fullName>
    </submittedName>
</protein>
<organism evidence="1 2">
    <name type="scientific">Fusarium decemcellulare</name>
    <dbReference type="NCBI Taxonomy" id="57161"/>
    <lineage>
        <taxon>Eukaryota</taxon>
        <taxon>Fungi</taxon>
        <taxon>Dikarya</taxon>
        <taxon>Ascomycota</taxon>
        <taxon>Pezizomycotina</taxon>
        <taxon>Sordariomycetes</taxon>
        <taxon>Hypocreomycetidae</taxon>
        <taxon>Hypocreales</taxon>
        <taxon>Nectriaceae</taxon>
        <taxon>Fusarium</taxon>
        <taxon>Fusarium decemcellulare species complex</taxon>
    </lineage>
</organism>
<dbReference type="EMBL" id="JANRMS010003931">
    <property type="protein sequence ID" value="KAJ3513433.1"/>
    <property type="molecule type" value="Genomic_DNA"/>
</dbReference>
<evidence type="ECO:0000313" key="1">
    <source>
        <dbReference type="EMBL" id="KAJ3513433.1"/>
    </source>
</evidence>
<comment type="caution">
    <text evidence="1">The sequence shown here is derived from an EMBL/GenBank/DDBJ whole genome shotgun (WGS) entry which is preliminary data.</text>
</comment>
<name>A0ACC1RDQ2_9HYPO</name>
<evidence type="ECO:0000313" key="2">
    <source>
        <dbReference type="Proteomes" id="UP001148629"/>
    </source>
</evidence>
<reference evidence="1" key="1">
    <citation type="submission" date="2022-08" db="EMBL/GenBank/DDBJ databases">
        <title>Genome Sequence of Fusarium decemcellulare.</title>
        <authorList>
            <person name="Buettner E."/>
        </authorList>
    </citation>
    <scope>NUCLEOTIDE SEQUENCE</scope>
    <source>
        <strain evidence="1">Babe19</strain>
    </source>
</reference>
<accession>A0ACC1RDQ2</accession>
<proteinExistence type="predicted"/>
<keyword evidence="2" id="KW-1185">Reference proteome</keyword>
<dbReference type="Proteomes" id="UP001148629">
    <property type="component" value="Unassembled WGS sequence"/>
</dbReference>
<gene>
    <name evidence="1" type="ORF">NM208_g15190</name>
</gene>